<evidence type="ECO:0000313" key="2">
    <source>
        <dbReference type="Proteomes" id="UP000271098"/>
    </source>
</evidence>
<sequence length="105" mass="11730">MFAFAHWQHRIFFDDQRIALSAFAAAAVAAAQVKILSRKLEFIYLFLLLRLSLGNRCLDAEPADAVQAENGRKHGKAAGQSKKLLFPIQIIVSDEEFALKKTSEP</sequence>
<dbReference type="EMBL" id="UYRT01077887">
    <property type="protein sequence ID" value="VDN17152.1"/>
    <property type="molecule type" value="Genomic_DNA"/>
</dbReference>
<name>A0A183DND2_9BILA</name>
<dbReference type="Proteomes" id="UP000271098">
    <property type="component" value="Unassembled WGS sequence"/>
</dbReference>
<reference evidence="3" key="1">
    <citation type="submission" date="2016-06" db="UniProtKB">
        <authorList>
            <consortium name="WormBaseParasite"/>
        </authorList>
    </citation>
    <scope>IDENTIFICATION</scope>
</reference>
<proteinExistence type="predicted"/>
<keyword evidence="2" id="KW-1185">Reference proteome</keyword>
<evidence type="ECO:0000313" key="1">
    <source>
        <dbReference type="EMBL" id="VDN17152.1"/>
    </source>
</evidence>
<gene>
    <name evidence="1" type="ORF">GPUH_LOCUS10223</name>
</gene>
<organism evidence="3">
    <name type="scientific">Gongylonema pulchrum</name>
    <dbReference type="NCBI Taxonomy" id="637853"/>
    <lineage>
        <taxon>Eukaryota</taxon>
        <taxon>Metazoa</taxon>
        <taxon>Ecdysozoa</taxon>
        <taxon>Nematoda</taxon>
        <taxon>Chromadorea</taxon>
        <taxon>Rhabditida</taxon>
        <taxon>Spirurina</taxon>
        <taxon>Spiruromorpha</taxon>
        <taxon>Spiruroidea</taxon>
        <taxon>Gongylonematidae</taxon>
        <taxon>Gongylonema</taxon>
    </lineage>
</organism>
<accession>A0A183DND2</accession>
<reference evidence="1 2" key="2">
    <citation type="submission" date="2018-11" db="EMBL/GenBank/DDBJ databases">
        <authorList>
            <consortium name="Pathogen Informatics"/>
        </authorList>
    </citation>
    <scope>NUCLEOTIDE SEQUENCE [LARGE SCALE GENOMIC DNA]</scope>
</reference>
<evidence type="ECO:0000313" key="3">
    <source>
        <dbReference type="WBParaSite" id="GPUH_0001023601-mRNA-1"/>
    </source>
</evidence>
<dbReference type="WBParaSite" id="GPUH_0001023601-mRNA-1">
    <property type="protein sequence ID" value="GPUH_0001023601-mRNA-1"/>
    <property type="gene ID" value="GPUH_0001023601"/>
</dbReference>
<dbReference type="AlphaFoldDB" id="A0A183DND2"/>
<protein>
    <submittedName>
        <fullName evidence="3">Secreted protein</fullName>
    </submittedName>
</protein>